<dbReference type="RefSeq" id="WP_106290952.1">
    <property type="nucleotide sequence ID" value="NZ_PVTH01000001.1"/>
</dbReference>
<name>A0A2T0UC45_9SPHI</name>
<sequence length="280" mass="32348">MRENWSDNEVDLIVNDYFSMLIEELNGNSYNKSEHRRHLKPLLNDRPDLSIERKHQNISAVNIELGLPYIKGYKPLSKAQRSKLIPSIQRYILLNPEIQKVLDSFCNNADLVSPSVVQFDELLVNPPEKNKSVLMEPSPSFKISGKINYLEKEQHNITLGKKGEELALEFERNLLIMAGKEALAKKVEWVSDKFGDGAGFDILSSNLDGTDKYIEVKTTKLGIYSPFFFSSNEYKFSIINSENFHLYRIFNFSDSPKMFRVRGRYDKFCSIEAVQYKGHF</sequence>
<gene>
    <name evidence="2" type="ORF">B0I27_101465</name>
</gene>
<evidence type="ECO:0000313" key="3">
    <source>
        <dbReference type="Proteomes" id="UP000238034"/>
    </source>
</evidence>
<accession>A0A2T0UC45</accession>
<dbReference type="Proteomes" id="UP000238034">
    <property type="component" value="Unassembled WGS sequence"/>
</dbReference>
<dbReference type="AlphaFoldDB" id="A0A2T0UC45"/>
<protein>
    <submittedName>
        <fullName evidence="2">Uncharacterized protein DUF3883</fullName>
    </submittedName>
</protein>
<dbReference type="InterPro" id="IPR024975">
    <property type="entry name" value="NOV_C"/>
</dbReference>
<comment type="caution">
    <text evidence="2">The sequence shown here is derived from an EMBL/GenBank/DDBJ whole genome shotgun (WGS) entry which is preliminary data.</text>
</comment>
<keyword evidence="3" id="KW-1185">Reference proteome</keyword>
<dbReference type="EMBL" id="PVTH01000001">
    <property type="protein sequence ID" value="PRY55493.1"/>
    <property type="molecule type" value="Genomic_DNA"/>
</dbReference>
<reference evidence="2 3" key="1">
    <citation type="submission" date="2018-03" db="EMBL/GenBank/DDBJ databases">
        <title>Genomic Encyclopedia of Type Strains, Phase III (KMG-III): the genomes of soil and plant-associated and newly described type strains.</title>
        <authorList>
            <person name="Whitman W."/>
        </authorList>
    </citation>
    <scope>NUCLEOTIDE SEQUENCE [LARGE SCALE GENOMIC DNA]</scope>
    <source>
        <strain evidence="2 3">CGMCC 1.9313</strain>
    </source>
</reference>
<dbReference type="OrthoDB" id="9781481at2"/>
<feature type="domain" description="Protein NO VEIN C-terminal" evidence="1">
    <location>
        <begin position="164"/>
        <end position="260"/>
    </location>
</feature>
<evidence type="ECO:0000259" key="1">
    <source>
        <dbReference type="Pfam" id="PF13020"/>
    </source>
</evidence>
<dbReference type="Pfam" id="PF13020">
    <property type="entry name" value="NOV_C"/>
    <property type="match status" value="1"/>
</dbReference>
<proteinExistence type="predicted"/>
<evidence type="ECO:0000313" key="2">
    <source>
        <dbReference type="EMBL" id="PRY55493.1"/>
    </source>
</evidence>
<organism evidence="2 3">
    <name type="scientific">Arcticibacter pallidicorallinus</name>
    <dbReference type="NCBI Taxonomy" id="1259464"/>
    <lineage>
        <taxon>Bacteria</taxon>
        <taxon>Pseudomonadati</taxon>
        <taxon>Bacteroidota</taxon>
        <taxon>Sphingobacteriia</taxon>
        <taxon>Sphingobacteriales</taxon>
        <taxon>Sphingobacteriaceae</taxon>
        <taxon>Arcticibacter</taxon>
    </lineage>
</organism>